<name>M4T106_9CAUD</name>
<dbReference type="Proteomes" id="UP000225831">
    <property type="component" value="Segment"/>
</dbReference>
<gene>
    <name evidence="1" type="ORF">CPTG_00193</name>
</gene>
<sequence>MVCDMKDKSNLIPLYNGAVKVSPNCLKDPAIMAALESLSKRNWQAYPSPAGVWNISDRH</sequence>
<organism evidence="1 2">
    <name type="scientific">Cyanophage Syn2</name>
    <dbReference type="NCBI Taxonomy" id="536473"/>
    <lineage>
        <taxon>Viruses</taxon>
        <taxon>Duplodnaviria</taxon>
        <taxon>Heunggongvirae</taxon>
        <taxon>Uroviricota</taxon>
        <taxon>Caudoviricetes</taxon>
        <taxon>Pantevenvirales</taxon>
        <taxon>Kyanoviridae</taxon>
        <taxon>Pontusvirus</taxon>
        <taxon>Pontusvirus syn19</taxon>
    </lineage>
</organism>
<dbReference type="EMBL" id="HQ634190">
    <property type="protein sequence ID" value="AGH56484.1"/>
    <property type="molecule type" value="Genomic_DNA"/>
</dbReference>
<evidence type="ECO:0000313" key="2">
    <source>
        <dbReference type="Proteomes" id="UP000225831"/>
    </source>
</evidence>
<protein>
    <submittedName>
        <fullName evidence="1">Uncharacterized protein</fullName>
    </submittedName>
</protein>
<evidence type="ECO:0000313" key="1">
    <source>
        <dbReference type="EMBL" id="AGH56484.1"/>
    </source>
</evidence>
<reference evidence="1 2" key="1">
    <citation type="submission" date="2010-11" db="EMBL/GenBank/DDBJ databases">
        <title>The Genome Sequence of Cyanophage Syn2.</title>
        <authorList>
            <consortium name="The Broad Institute Genome Sequencing Platform"/>
            <person name="Henn M.R."/>
            <person name="Sullivan M.S."/>
            <person name="Osburne M.S."/>
            <person name="Levin J."/>
            <person name="Malboeuf C."/>
            <person name="Casali M."/>
            <person name="Russ C."/>
            <person name="Lennon N."/>
            <person name="Chapman S.B."/>
            <person name="Erlich R."/>
            <person name="Young S.K."/>
            <person name="Yandava C."/>
            <person name="Zeng Q."/>
            <person name="Alvarado L."/>
            <person name="Anderson S."/>
            <person name="Berlin A."/>
            <person name="Chen Z."/>
            <person name="Freedman E."/>
            <person name="Gellesch M."/>
            <person name="Goldberg J."/>
            <person name="Green L."/>
            <person name="Griggs A."/>
            <person name="Gujja S."/>
            <person name="Heilman E.R."/>
            <person name="Heiman D."/>
            <person name="Hollinger A."/>
            <person name="Howarth C."/>
            <person name="Larson L."/>
            <person name="Mehta T."/>
            <person name="Pearson M."/>
            <person name="Roberts A."/>
            <person name="Ryan E."/>
            <person name="Saif S."/>
            <person name="Shea T."/>
            <person name="Shenoy N."/>
            <person name="Sisk P."/>
            <person name="Stolte C."/>
            <person name="Sykes S."/>
            <person name="White J."/>
            <person name="Yu Q."/>
            <person name="Coleman M.L."/>
            <person name="Huang K.H."/>
            <person name="Weigele P.R."/>
            <person name="DeFrancesco A.S."/>
            <person name="Kern S.E."/>
            <person name="Thompson L.R."/>
            <person name="Fu R."/>
            <person name="Hombeck B."/>
            <person name="Chisholm S.W."/>
            <person name="Haas B."/>
            <person name="Nusbaum C."/>
            <person name="Birren B."/>
        </authorList>
    </citation>
    <scope>NUCLEOTIDE SEQUENCE [LARGE SCALE GENOMIC DNA]</scope>
    <source>
        <strain evidence="1 2">Syn2</strain>
    </source>
</reference>
<proteinExistence type="predicted"/>
<accession>M4T106</accession>